<dbReference type="FunFam" id="3.40.50.720:FF:000084">
    <property type="entry name" value="Short-chain dehydrogenase reductase"/>
    <property type="match status" value="1"/>
</dbReference>
<dbReference type="InterPro" id="IPR020904">
    <property type="entry name" value="Sc_DH/Rdtase_CS"/>
</dbReference>
<dbReference type="PRINTS" id="PR00081">
    <property type="entry name" value="GDHRDH"/>
</dbReference>
<comment type="subcellular location">
    <subcellularLocation>
        <location evidence="1">Secreted</location>
        <location evidence="1">Cell wall</location>
    </subcellularLocation>
</comment>
<name>A0A846X7T5_9NOCA</name>
<keyword evidence="5" id="KW-0520">NAD</keyword>
<reference evidence="9 10" key="1">
    <citation type="submission" date="2020-04" db="EMBL/GenBank/DDBJ databases">
        <title>MicrobeNet Type strains.</title>
        <authorList>
            <person name="Nicholson A.C."/>
        </authorList>
    </citation>
    <scope>NUCLEOTIDE SEQUENCE [LARGE SCALE GENOMIC DNA]</scope>
    <source>
        <strain evidence="9 10">DSM 45078</strain>
    </source>
</reference>
<sequence length="283" mass="29659">MQTDNTTKSDLDGRTAVVTGAARGQGRAVARALARRGATVRLADLCAAGDTAPYPLATADDLAETVRLIEADGGHCHTSVLDVRDAAAVTAFAHAAAEQSGRIDILVTCAGIVGFAPVTELSDAMWSDMLATNLTGTFNCLRAVLPHMTGGWGRIVAISSMSGRQGTPNLAHYSASKWGVIGLVKSVALEYAETGVTANIVCPTNVDTPMLHNPALYSLFAPDLDNPTREEVEPRYARMSPMRIPWCPPEAIADAVDHLVGESGRYTTGSVLDVGLGGTARMP</sequence>
<dbReference type="AlphaFoldDB" id="A0A846X7T5"/>
<organism evidence="9 10">
    <name type="scientific">Nocardia speluncae</name>
    <dbReference type="NCBI Taxonomy" id="419477"/>
    <lineage>
        <taxon>Bacteria</taxon>
        <taxon>Bacillati</taxon>
        <taxon>Actinomycetota</taxon>
        <taxon>Actinomycetes</taxon>
        <taxon>Mycobacteriales</taxon>
        <taxon>Nocardiaceae</taxon>
        <taxon>Nocardia</taxon>
    </lineage>
</organism>
<evidence type="ECO:0000313" key="9">
    <source>
        <dbReference type="EMBL" id="NKY32008.1"/>
    </source>
</evidence>
<dbReference type="SUPFAM" id="SSF51735">
    <property type="entry name" value="NAD(P)-binding Rossmann-fold domains"/>
    <property type="match status" value="1"/>
</dbReference>
<keyword evidence="4" id="KW-0560">Oxidoreductase</keyword>
<dbReference type="Gene3D" id="3.40.50.720">
    <property type="entry name" value="NAD(P)-binding Rossmann-like Domain"/>
    <property type="match status" value="1"/>
</dbReference>
<evidence type="ECO:0000256" key="2">
    <source>
        <dbReference type="ARBA" id="ARBA00006484"/>
    </source>
</evidence>
<evidence type="ECO:0000256" key="4">
    <source>
        <dbReference type="ARBA" id="ARBA00023002"/>
    </source>
</evidence>
<evidence type="ECO:0000256" key="1">
    <source>
        <dbReference type="ARBA" id="ARBA00004191"/>
    </source>
</evidence>
<evidence type="ECO:0000256" key="3">
    <source>
        <dbReference type="ARBA" id="ARBA00022512"/>
    </source>
</evidence>
<dbReference type="InterPro" id="IPR023985">
    <property type="entry name" value="SDR_subfam_1"/>
</dbReference>
<accession>A0A846X7T5</accession>
<dbReference type="InterPro" id="IPR002347">
    <property type="entry name" value="SDR_fam"/>
</dbReference>
<comment type="similarity">
    <text evidence="2 8">Belongs to the short-chain dehydrogenases/reductases (SDR) family.</text>
</comment>
<protein>
    <recommendedName>
        <fullName evidence="6">3-oxoacyl-[acyl-carrier-protein] reductase MabA</fullName>
    </recommendedName>
</protein>
<keyword evidence="3" id="KW-0964">Secreted</keyword>
<evidence type="ECO:0000256" key="6">
    <source>
        <dbReference type="ARBA" id="ARBA00040781"/>
    </source>
</evidence>
<evidence type="ECO:0000256" key="5">
    <source>
        <dbReference type="ARBA" id="ARBA00023027"/>
    </source>
</evidence>
<dbReference type="GO" id="GO:0004316">
    <property type="term" value="F:3-oxoacyl-[acyl-carrier-protein] reductase (NADPH) activity"/>
    <property type="evidence" value="ECO:0007669"/>
    <property type="project" value="UniProtKB-EC"/>
</dbReference>
<dbReference type="Pfam" id="PF00106">
    <property type="entry name" value="adh_short"/>
    <property type="match status" value="1"/>
</dbReference>
<dbReference type="InterPro" id="IPR050259">
    <property type="entry name" value="SDR"/>
</dbReference>
<evidence type="ECO:0000256" key="8">
    <source>
        <dbReference type="RuleBase" id="RU000363"/>
    </source>
</evidence>
<dbReference type="PROSITE" id="PS00061">
    <property type="entry name" value="ADH_SHORT"/>
    <property type="match status" value="1"/>
</dbReference>
<evidence type="ECO:0000256" key="7">
    <source>
        <dbReference type="ARBA" id="ARBA00047400"/>
    </source>
</evidence>
<gene>
    <name evidence="9" type="ORF">HGA13_02815</name>
</gene>
<keyword evidence="3" id="KW-0134">Cell wall</keyword>
<dbReference type="GO" id="GO:0032787">
    <property type="term" value="P:monocarboxylic acid metabolic process"/>
    <property type="evidence" value="ECO:0007669"/>
    <property type="project" value="UniProtKB-ARBA"/>
</dbReference>
<dbReference type="EMBL" id="JAAXOO010000001">
    <property type="protein sequence ID" value="NKY32008.1"/>
    <property type="molecule type" value="Genomic_DNA"/>
</dbReference>
<dbReference type="InterPro" id="IPR036291">
    <property type="entry name" value="NAD(P)-bd_dom_sf"/>
</dbReference>
<dbReference type="PANTHER" id="PTHR42879">
    <property type="entry name" value="3-OXOACYL-(ACYL-CARRIER-PROTEIN) REDUCTASE"/>
    <property type="match status" value="1"/>
</dbReference>
<dbReference type="CDD" id="cd05233">
    <property type="entry name" value="SDR_c"/>
    <property type="match status" value="1"/>
</dbReference>
<dbReference type="RefSeq" id="WP_068035708.1">
    <property type="nucleotide sequence ID" value="NZ_JAAXOO010000001.1"/>
</dbReference>
<keyword evidence="10" id="KW-1185">Reference proteome</keyword>
<evidence type="ECO:0000313" key="10">
    <source>
        <dbReference type="Proteomes" id="UP000565715"/>
    </source>
</evidence>
<dbReference type="Proteomes" id="UP000565715">
    <property type="component" value="Unassembled WGS sequence"/>
</dbReference>
<dbReference type="NCBIfam" id="TIGR03971">
    <property type="entry name" value="SDR_subfam_1"/>
    <property type="match status" value="1"/>
</dbReference>
<dbReference type="PRINTS" id="PR00080">
    <property type="entry name" value="SDRFAMILY"/>
</dbReference>
<comment type="catalytic activity">
    <reaction evidence="7">
        <text>a (3R)-hydroxyacyl-[ACP] + NADP(+) = a 3-oxoacyl-[ACP] + NADPH + H(+)</text>
        <dbReference type="Rhea" id="RHEA:17397"/>
        <dbReference type="Rhea" id="RHEA-COMP:9916"/>
        <dbReference type="Rhea" id="RHEA-COMP:9945"/>
        <dbReference type="ChEBI" id="CHEBI:15378"/>
        <dbReference type="ChEBI" id="CHEBI:57783"/>
        <dbReference type="ChEBI" id="CHEBI:58349"/>
        <dbReference type="ChEBI" id="CHEBI:78776"/>
        <dbReference type="ChEBI" id="CHEBI:78827"/>
        <dbReference type="EC" id="1.1.1.100"/>
    </reaction>
    <physiologicalReaction direction="right-to-left" evidence="7">
        <dbReference type="Rhea" id="RHEA:17399"/>
    </physiologicalReaction>
</comment>
<comment type="caution">
    <text evidence="9">The sequence shown here is derived from an EMBL/GenBank/DDBJ whole genome shotgun (WGS) entry which is preliminary data.</text>
</comment>
<dbReference type="PANTHER" id="PTHR42879:SF2">
    <property type="entry name" value="3-OXOACYL-[ACYL-CARRIER-PROTEIN] REDUCTASE FABG"/>
    <property type="match status" value="1"/>
</dbReference>
<proteinExistence type="inferred from homology"/>